<evidence type="ECO:0000256" key="1">
    <source>
        <dbReference type="SAM" id="MobiDB-lite"/>
    </source>
</evidence>
<dbReference type="RefSeq" id="XP_022473015.1">
    <property type="nucleotide sequence ID" value="XM_022620481.1"/>
</dbReference>
<dbReference type="EMBL" id="MJBS01000077">
    <property type="protein sequence ID" value="OHE95854.1"/>
    <property type="molecule type" value="Genomic_DNA"/>
</dbReference>
<proteinExistence type="predicted"/>
<reference evidence="2 3" key="1">
    <citation type="submission" date="2016-09" db="EMBL/GenBank/DDBJ databases">
        <authorList>
            <person name="Capua I."/>
            <person name="De Benedictis P."/>
            <person name="Joannis T."/>
            <person name="Lombin L.H."/>
            <person name="Cattoli G."/>
        </authorList>
    </citation>
    <scope>NUCLEOTIDE SEQUENCE [LARGE SCALE GENOMIC DNA]</scope>
    <source>
        <strain evidence="2 3">IMI 309357</strain>
    </source>
</reference>
<gene>
    <name evidence="2" type="ORF">CORC01_08851</name>
</gene>
<keyword evidence="3" id="KW-1185">Reference proteome</keyword>
<sequence>MSQKDWLQEKKYFETSFPMAIGRACTTFTILRNKCHIHLGTEEDISSATFQSCPLPLDFLEHTEGLGSLNHEAQGSGRNSSTSQKAESAQPSPAKSFLAALSSCRIGNTNTSPSLQNPKFRHGSILRVNASSPK</sequence>
<protein>
    <submittedName>
        <fullName evidence="2">Uncharacterized protein</fullName>
    </submittedName>
</protein>
<evidence type="ECO:0000313" key="3">
    <source>
        <dbReference type="Proteomes" id="UP000176998"/>
    </source>
</evidence>
<feature type="compositionally biased region" description="Polar residues" evidence="1">
    <location>
        <begin position="71"/>
        <end position="93"/>
    </location>
</feature>
<dbReference type="OrthoDB" id="5389400at2759"/>
<feature type="region of interest" description="Disordered" evidence="1">
    <location>
        <begin position="64"/>
        <end position="96"/>
    </location>
</feature>
<name>A0A1G4B390_9PEZI</name>
<dbReference type="Proteomes" id="UP000176998">
    <property type="component" value="Unassembled WGS sequence"/>
</dbReference>
<dbReference type="GeneID" id="34561991"/>
<organism evidence="2 3">
    <name type="scientific">Colletotrichum orchidophilum</name>
    <dbReference type="NCBI Taxonomy" id="1209926"/>
    <lineage>
        <taxon>Eukaryota</taxon>
        <taxon>Fungi</taxon>
        <taxon>Dikarya</taxon>
        <taxon>Ascomycota</taxon>
        <taxon>Pezizomycotina</taxon>
        <taxon>Sordariomycetes</taxon>
        <taxon>Hypocreomycetidae</taxon>
        <taxon>Glomerellales</taxon>
        <taxon>Glomerellaceae</taxon>
        <taxon>Colletotrichum</taxon>
    </lineage>
</organism>
<comment type="caution">
    <text evidence="2">The sequence shown here is derived from an EMBL/GenBank/DDBJ whole genome shotgun (WGS) entry which is preliminary data.</text>
</comment>
<feature type="region of interest" description="Disordered" evidence="1">
    <location>
        <begin position="109"/>
        <end position="134"/>
    </location>
</feature>
<accession>A0A1G4B390</accession>
<dbReference type="AlphaFoldDB" id="A0A1G4B390"/>
<evidence type="ECO:0000313" key="2">
    <source>
        <dbReference type="EMBL" id="OHE95854.1"/>
    </source>
</evidence>